<evidence type="ECO:0000313" key="1">
    <source>
        <dbReference type="EMBL" id="VWC79065.1"/>
    </source>
</evidence>
<reference evidence="1 2" key="1">
    <citation type="submission" date="2019-09" db="EMBL/GenBank/DDBJ databases">
        <authorList>
            <person name="Depoorter E."/>
        </authorList>
    </citation>
    <scope>NUCLEOTIDE SEQUENCE [LARGE SCALE GENOMIC DNA]</scope>
    <source>
        <strain evidence="1 2">R-17378</strain>
    </source>
</reference>
<name>A0ABY6XTG4_9BURK</name>
<dbReference type="Pfam" id="PF10618">
    <property type="entry name" value="Tail_tube"/>
    <property type="match status" value="1"/>
</dbReference>
<accession>A0ABY6XTG4</accession>
<protein>
    <submittedName>
        <fullName evidence="1">Phage tail protein</fullName>
    </submittedName>
</protein>
<dbReference type="RefSeq" id="WP_174958037.1">
    <property type="nucleotide sequence ID" value="NZ_CABVQG010000013.1"/>
</dbReference>
<proteinExistence type="predicted"/>
<comment type="caution">
    <text evidence="1">The sequence shown here is derived from an EMBL/GenBank/DDBJ whole genome shotgun (WGS) entry which is preliminary data.</text>
</comment>
<dbReference type="EMBL" id="CABVQG010000013">
    <property type="protein sequence ID" value="VWC79065.1"/>
    <property type="molecule type" value="Genomic_DNA"/>
</dbReference>
<organism evidence="1 2">
    <name type="scientific">Burkholderia aenigmatica</name>
    <dbReference type="NCBI Taxonomy" id="2015348"/>
    <lineage>
        <taxon>Bacteria</taxon>
        <taxon>Pseudomonadati</taxon>
        <taxon>Pseudomonadota</taxon>
        <taxon>Betaproteobacteria</taxon>
        <taxon>Burkholderiales</taxon>
        <taxon>Burkholderiaceae</taxon>
        <taxon>Burkholderia</taxon>
        <taxon>Burkholderia cepacia complex</taxon>
    </lineage>
</organism>
<dbReference type="InterPro" id="IPR019596">
    <property type="entry name" value="Phage_Mu_GpM_tail_tub"/>
</dbReference>
<keyword evidence="2" id="KW-1185">Reference proteome</keyword>
<gene>
    <name evidence="1" type="ORF">BLA17378_03786</name>
</gene>
<sequence>MSGSQLLAGITNAKIDGVTYQLEGKARYRVAKVKRDSLLGQDGWHGFKEMPLPGSIKMSLRDSGGLSIADFNAMRNSTVVLELANGKIVTGRNMGTVEAEEVDTEEATFEVSFEGPEVTEQTVS</sequence>
<dbReference type="Proteomes" id="UP000494120">
    <property type="component" value="Unassembled WGS sequence"/>
</dbReference>
<evidence type="ECO:0000313" key="2">
    <source>
        <dbReference type="Proteomes" id="UP000494120"/>
    </source>
</evidence>